<dbReference type="STRING" id="1848.SAMN05443637_10634"/>
<feature type="chain" id="PRO_5038398461" description="Phosphate-binding protein" evidence="6">
    <location>
        <begin position="22"/>
        <end position="372"/>
    </location>
</feature>
<proteinExistence type="inferred from homology"/>
<organism evidence="8 9">
    <name type="scientific">Pseudonocardia thermophila</name>
    <dbReference type="NCBI Taxonomy" id="1848"/>
    <lineage>
        <taxon>Bacteria</taxon>
        <taxon>Bacillati</taxon>
        <taxon>Actinomycetota</taxon>
        <taxon>Actinomycetes</taxon>
        <taxon>Pseudonocardiales</taxon>
        <taxon>Pseudonocardiaceae</taxon>
        <taxon>Pseudonocardia</taxon>
    </lineage>
</organism>
<dbReference type="AlphaFoldDB" id="A0A1M6SAT9"/>
<dbReference type="Proteomes" id="UP000184363">
    <property type="component" value="Unassembled WGS sequence"/>
</dbReference>
<dbReference type="NCBIfam" id="TIGR00975">
    <property type="entry name" value="3a0107s03"/>
    <property type="match status" value="1"/>
</dbReference>
<keyword evidence="3 4" id="KW-0592">Phosphate transport</keyword>
<keyword evidence="9" id="KW-1185">Reference proteome</keyword>
<dbReference type="Pfam" id="PF12849">
    <property type="entry name" value="PBP_like_2"/>
    <property type="match status" value="1"/>
</dbReference>
<keyword evidence="2 4" id="KW-0813">Transport</keyword>
<evidence type="ECO:0000256" key="1">
    <source>
        <dbReference type="ARBA" id="ARBA00008725"/>
    </source>
</evidence>
<dbReference type="EMBL" id="FRAP01000006">
    <property type="protein sequence ID" value="SHK41806.1"/>
    <property type="molecule type" value="Genomic_DNA"/>
</dbReference>
<dbReference type="SUPFAM" id="SSF53850">
    <property type="entry name" value="Periplasmic binding protein-like II"/>
    <property type="match status" value="1"/>
</dbReference>
<dbReference type="PANTHER" id="PTHR42996:SF1">
    <property type="entry name" value="PHOSPHATE-BINDING PROTEIN PSTS"/>
    <property type="match status" value="1"/>
</dbReference>
<evidence type="ECO:0000256" key="4">
    <source>
        <dbReference type="PIRNR" id="PIRNR002756"/>
    </source>
</evidence>
<evidence type="ECO:0000259" key="7">
    <source>
        <dbReference type="Pfam" id="PF12849"/>
    </source>
</evidence>
<dbReference type="RefSeq" id="WP_073456648.1">
    <property type="nucleotide sequence ID" value="NZ_CALGVN010000039.1"/>
</dbReference>
<reference evidence="8 9" key="1">
    <citation type="submission" date="2016-11" db="EMBL/GenBank/DDBJ databases">
        <authorList>
            <person name="Jaros S."/>
            <person name="Januszkiewicz K."/>
            <person name="Wedrychowicz H."/>
        </authorList>
    </citation>
    <scope>NUCLEOTIDE SEQUENCE [LARGE SCALE GENOMIC DNA]</scope>
    <source>
        <strain evidence="8 9">DSM 43832</strain>
    </source>
</reference>
<feature type="signal peptide" evidence="6">
    <location>
        <begin position="1"/>
        <end position="21"/>
    </location>
</feature>
<evidence type="ECO:0000256" key="5">
    <source>
        <dbReference type="PIRSR" id="PIRSR002756-1"/>
    </source>
</evidence>
<evidence type="ECO:0000256" key="3">
    <source>
        <dbReference type="ARBA" id="ARBA00022592"/>
    </source>
</evidence>
<feature type="domain" description="PBP" evidence="7">
    <location>
        <begin position="50"/>
        <end position="338"/>
    </location>
</feature>
<gene>
    <name evidence="8" type="ORF">SAMN05443637_10634</name>
</gene>
<dbReference type="InterPro" id="IPR050962">
    <property type="entry name" value="Phosphate-bind_PstS"/>
</dbReference>
<keyword evidence="6" id="KW-0732">Signal</keyword>
<dbReference type="GO" id="GO:0043190">
    <property type="term" value="C:ATP-binding cassette (ABC) transporter complex"/>
    <property type="evidence" value="ECO:0007669"/>
    <property type="project" value="InterPro"/>
</dbReference>
<dbReference type="OrthoDB" id="9801510at2"/>
<feature type="binding site" evidence="5">
    <location>
        <position position="105"/>
    </location>
    <ligand>
        <name>phosphate</name>
        <dbReference type="ChEBI" id="CHEBI:43474"/>
    </ligand>
</feature>
<dbReference type="PANTHER" id="PTHR42996">
    <property type="entry name" value="PHOSPHATE-BINDING PROTEIN PSTS"/>
    <property type="match status" value="1"/>
</dbReference>
<accession>A0A1M6SAT9</accession>
<evidence type="ECO:0000313" key="9">
    <source>
        <dbReference type="Proteomes" id="UP000184363"/>
    </source>
</evidence>
<evidence type="ECO:0000256" key="2">
    <source>
        <dbReference type="ARBA" id="ARBA00022448"/>
    </source>
</evidence>
<dbReference type="GO" id="GO:0035435">
    <property type="term" value="P:phosphate ion transmembrane transport"/>
    <property type="evidence" value="ECO:0007669"/>
    <property type="project" value="InterPro"/>
</dbReference>
<sequence>MKLQRHGLVAALLAASALLLAGCGSDPVPAGGGAGAPAAGGPAVDCGGKENLSAEGSSAQKNAMDAFVQAYQAACPGHNVAYNPTGSGAGIKQFSAGLVDFGGSDSPLSQEKGEVAAAAERCQGNPAWNLPLVFGPVALAYKIEGVTNLVLTAEVAAKLFNGQITTWNDPAIAALNPGVDLPDTPVKVIYRSDESGTTDNVQQYLAAASKGAWTQGTGKKFNGGVGSGAEKSSGVAQAVAATEGSISYVELSFAQDAKLSIARIDSGSGPVELTAENVGKAIEGAKVIGSGNDLVIDLKGVYAEPAPGSYPLILATYEIVCSQGYDADTAKAVKAFLTVAATTGQANLADAGYAPLPASFQEKLLTAVTAIA</sequence>
<dbReference type="CDD" id="cd13565">
    <property type="entry name" value="PBP2_PstS"/>
    <property type="match status" value="1"/>
</dbReference>
<dbReference type="PROSITE" id="PS51257">
    <property type="entry name" value="PROKAR_LIPOPROTEIN"/>
    <property type="match status" value="1"/>
</dbReference>
<evidence type="ECO:0000313" key="8">
    <source>
        <dbReference type="EMBL" id="SHK41806.1"/>
    </source>
</evidence>
<dbReference type="Gene3D" id="3.40.190.10">
    <property type="entry name" value="Periplasmic binding protein-like II"/>
    <property type="match status" value="2"/>
</dbReference>
<evidence type="ECO:0000256" key="6">
    <source>
        <dbReference type="SAM" id="SignalP"/>
    </source>
</evidence>
<dbReference type="PIRSF" id="PIRSF002756">
    <property type="entry name" value="PstS"/>
    <property type="match status" value="1"/>
</dbReference>
<dbReference type="InterPro" id="IPR024370">
    <property type="entry name" value="PBP_domain"/>
</dbReference>
<dbReference type="GO" id="GO:0042301">
    <property type="term" value="F:phosphate ion binding"/>
    <property type="evidence" value="ECO:0007669"/>
    <property type="project" value="InterPro"/>
</dbReference>
<comment type="similarity">
    <text evidence="1 4">Belongs to the PstS family.</text>
</comment>
<feature type="binding site" evidence="5">
    <location>
        <position position="87"/>
    </location>
    <ligand>
        <name>phosphate</name>
        <dbReference type="ChEBI" id="CHEBI:43474"/>
    </ligand>
</feature>
<protein>
    <recommendedName>
        <fullName evidence="4">Phosphate-binding protein</fullName>
    </recommendedName>
</protein>
<feature type="binding site" evidence="5">
    <location>
        <begin position="57"/>
        <end position="59"/>
    </location>
    <ligand>
        <name>phosphate</name>
        <dbReference type="ChEBI" id="CHEBI:43474"/>
    </ligand>
</feature>
<name>A0A1M6SAT9_PSETH</name>
<feature type="binding site" evidence="5">
    <location>
        <begin position="195"/>
        <end position="197"/>
    </location>
    <ligand>
        <name>phosphate</name>
        <dbReference type="ChEBI" id="CHEBI:43474"/>
    </ligand>
</feature>
<dbReference type="InterPro" id="IPR005673">
    <property type="entry name" value="ABC_phos-bd_PstS"/>
</dbReference>